<evidence type="ECO:0000256" key="2">
    <source>
        <dbReference type="ARBA" id="ARBA00005587"/>
    </source>
</evidence>
<dbReference type="InterPro" id="IPR051633">
    <property type="entry name" value="AceTr"/>
</dbReference>
<feature type="transmembrane region" description="Helical" evidence="6">
    <location>
        <begin position="104"/>
        <end position="124"/>
    </location>
</feature>
<dbReference type="RefSeq" id="XP_056576270.1">
    <property type="nucleotide sequence ID" value="XM_056727698.1"/>
</dbReference>
<feature type="transmembrane region" description="Helical" evidence="6">
    <location>
        <begin position="73"/>
        <end position="92"/>
    </location>
</feature>
<feature type="transmembrane region" description="Helical" evidence="6">
    <location>
        <begin position="131"/>
        <end position="153"/>
    </location>
</feature>
<comment type="similarity">
    <text evidence="2">Belongs to the acetate uptake transporter (AceTr) (TC 2.A.96) family.</text>
</comment>
<feature type="transmembrane region" description="Helical" evidence="6">
    <location>
        <begin position="173"/>
        <end position="194"/>
    </location>
</feature>
<keyword evidence="5 6" id="KW-0472">Membrane</keyword>
<reference evidence="7" key="1">
    <citation type="submission" date="2022-12" db="EMBL/GenBank/DDBJ databases">
        <authorList>
            <person name="Petersen C."/>
        </authorList>
    </citation>
    <scope>NUCLEOTIDE SEQUENCE</scope>
    <source>
        <strain evidence="7">IBT 3081</strain>
    </source>
</reference>
<dbReference type="AlphaFoldDB" id="A0A9W9RKX1"/>
<keyword evidence="8" id="KW-1185">Reference proteome</keyword>
<evidence type="ECO:0000256" key="3">
    <source>
        <dbReference type="ARBA" id="ARBA00022692"/>
    </source>
</evidence>
<dbReference type="GeneID" id="81466881"/>
<dbReference type="GO" id="GO:0005886">
    <property type="term" value="C:plasma membrane"/>
    <property type="evidence" value="ECO:0007669"/>
    <property type="project" value="TreeGrafter"/>
</dbReference>
<evidence type="ECO:0000313" key="7">
    <source>
        <dbReference type="EMBL" id="KAJ5360784.1"/>
    </source>
</evidence>
<gene>
    <name evidence="7" type="ORF">N7517_009975</name>
</gene>
<comment type="subcellular location">
    <subcellularLocation>
        <location evidence="1">Membrane</location>
        <topology evidence="1">Multi-pass membrane protein</topology>
    </subcellularLocation>
</comment>
<dbReference type="Proteomes" id="UP001147752">
    <property type="component" value="Unassembled WGS sequence"/>
</dbReference>
<evidence type="ECO:0008006" key="9">
    <source>
        <dbReference type="Google" id="ProtNLM"/>
    </source>
</evidence>
<dbReference type="GO" id="GO:0015123">
    <property type="term" value="F:acetate transmembrane transporter activity"/>
    <property type="evidence" value="ECO:0007669"/>
    <property type="project" value="TreeGrafter"/>
</dbReference>
<feature type="transmembrane region" description="Helical" evidence="6">
    <location>
        <begin position="201"/>
        <end position="222"/>
    </location>
</feature>
<organism evidence="7 8">
    <name type="scientific">Penicillium concentricum</name>
    <dbReference type="NCBI Taxonomy" id="293559"/>
    <lineage>
        <taxon>Eukaryota</taxon>
        <taxon>Fungi</taxon>
        <taxon>Dikarya</taxon>
        <taxon>Ascomycota</taxon>
        <taxon>Pezizomycotina</taxon>
        <taxon>Eurotiomycetes</taxon>
        <taxon>Eurotiomycetidae</taxon>
        <taxon>Eurotiales</taxon>
        <taxon>Aspergillaceae</taxon>
        <taxon>Penicillium</taxon>
    </lineage>
</organism>
<keyword evidence="3 6" id="KW-0812">Transmembrane</keyword>
<keyword evidence="4 6" id="KW-1133">Transmembrane helix</keyword>
<evidence type="ECO:0000256" key="1">
    <source>
        <dbReference type="ARBA" id="ARBA00004141"/>
    </source>
</evidence>
<evidence type="ECO:0000256" key="5">
    <source>
        <dbReference type="ARBA" id="ARBA00023136"/>
    </source>
</evidence>
<feature type="transmembrane region" description="Helical" evidence="6">
    <location>
        <begin position="234"/>
        <end position="258"/>
    </location>
</feature>
<accession>A0A9W9RKX1</accession>
<proteinExistence type="inferred from homology"/>
<sequence length="286" mass="30844">MTQSPASKDEGISNYADDVQHAEFGDITSPAFERTKSTGSIMISPELFEKLYLNPKTPVAGNLRSMIGNPTPIAITGFVMALTPLCFCLMGWRGAGNNGAAHIGGYIFFGGILLLVGGFLECIIGNTFSSVVFMSFACFYLTLAATIQPFYSAYAPYSPSPDDPTAGLASEGFNASFGFFLVCFNILCFFYLICSFRTNFVLVYILFTVVVGVGFIIADYWYLAMNETVLAAKLQVGGGAILLAACLGGWYLLFSLLLESVDFPLRLPVGDLSSHVPGLSQLKKRS</sequence>
<dbReference type="PANTHER" id="PTHR31123:SF4">
    <property type="entry name" value="PROTEIN ALCS"/>
    <property type="match status" value="1"/>
</dbReference>
<protein>
    <recommendedName>
        <fullName evidence="9">GPR1/FUN34/YaaH-class plasma membrane protein</fullName>
    </recommendedName>
</protein>
<dbReference type="EMBL" id="JAPZBT010000004">
    <property type="protein sequence ID" value="KAJ5360784.1"/>
    <property type="molecule type" value="Genomic_DNA"/>
</dbReference>
<name>A0A9W9RKX1_9EURO</name>
<dbReference type="Pfam" id="PF01184">
    <property type="entry name" value="Gpr1_Fun34_YaaH"/>
    <property type="match status" value="1"/>
</dbReference>
<evidence type="ECO:0000256" key="6">
    <source>
        <dbReference type="SAM" id="Phobius"/>
    </source>
</evidence>
<evidence type="ECO:0000256" key="4">
    <source>
        <dbReference type="ARBA" id="ARBA00022989"/>
    </source>
</evidence>
<reference evidence="7" key="2">
    <citation type="journal article" date="2023" name="IMA Fungus">
        <title>Comparative genomic study of the Penicillium genus elucidates a diverse pangenome and 15 lateral gene transfer events.</title>
        <authorList>
            <person name="Petersen C."/>
            <person name="Sorensen T."/>
            <person name="Nielsen M.R."/>
            <person name="Sondergaard T.E."/>
            <person name="Sorensen J.L."/>
            <person name="Fitzpatrick D.A."/>
            <person name="Frisvad J.C."/>
            <person name="Nielsen K.L."/>
        </authorList>
    </citation>
    <scope>NUCLEOTIDE SEQUENCE</scope>
    <source>
        <strain evidence="7">IBT 3081</strain>
    </source>
</reference>
<dbReference type="OrthoDB" id="3648309at2759"/>
<comment type="caution">
    <text evidence="7">The sequence shown here is derived from an EMBL/GenBank/DDBJ whole genome shotgun (WGS) entry which is preliminary data.</text>
</comment>
<dbReference type="PANTHER" id="PTHR31123">
    <property type="entry name" value="ACCUMULATION OF DYADS PROTEIN 2-RELATED"/>
    <property type="match status" value="1"/>
</dbReference>
<dbReference type="InterPro" id="IPR000791">
    <property type="entry name" value="Gpr1/Fun34/SatP-like"/>
</dbReference>
<evidence type="ECO:0000313" key="8">
    <source>
        <dbReference type="Proteomes" id="UP001147752"/>
    </source>
</evidence>